<name>A0A660L4I5_9ACTN</name>
<feature type="transmembrane region" description="Helical" evidence="1">
    <location>
        <begin position="75"/>
        <end position="92"/>
    </location>
</feature>
<protein>
    <submittedName>
        <fullName evidence="2">Uncharacterized protein</fullName>
    </submittedName>
</protein>
<reference evidence="2 3" key="1">
    <citation type="submission" date="2018-10" db="EMBL/GenBank/DDBJ databases">
        <title>Genomic Encyclopedia of Archaeal and Bacterial Type Strains, Phase II (KMG-II): from individual species to whole genera.</title>
        <authorList>
            <person name="Goeker M."/>
        </authorList>
    </citation>
    <scope>NUCLEOTIDE SEQUENCE [LARGE SCALE GENOMIC DNA]</scope>
    <source>
        <strain evidence="2 3">DSM 14954</strain>
    </source>
</reference>
<accession>A0A660L4I5</accession>
<evidence type="ECO:0000256" key="1">
    <source>
        <dbReference type="SAM" id="Phobius"/>
    </source>
</evidence>
<keyword evidence="3" id="KW-1185">Reference proteome</keyword>
<feature type="transmembrane region" description="Helical" evidence="1">
    <location>
        <begin position="98"/>
        <end position="117"/>
    </location>
</feature>
<dbReference type="EMBL" id="RBIL01000002">
    <property type="protein sequence ID" value="RKQ87762.1"/>
    <property type="molecule type" value="Genomic_DNA"/>
</dbReference>
<keyword evidence="1" id="KW-0812">Transmembrane</keyword>
<evidence type="ECO:0000313" key="2">
    <source>
        <dbReference type="EMBL" id="RKQ87762.1"/>
    </source>
</evidence>
<dbReference type="RefSeq" id="WP_121256594.1">
    <property type="nucleotide sequence ID" value="NZ_RBIL01000002.1"/>
</dbReference>
<feature type="transmembrane region" description="Helical" evidence="1">
    <location>
        <begin position="43"/>
        <end position="68"/>
    </location>
</feature>
<evidence type="ECO:0000313" key="3">
    <source>
        <dbReference type="Proteomes" id="UP000278962"/>
    </source>
</evidence>
<dbReference type="Proteomes" id="UP000278962">
    <property type="component" value="Unassembled WGS sequence"/>
</dbReference>
<sequence length="124" mass="12792">MPARAFTALSGLVLLASLFLPWYDATAFIITRGAFTETRDATISAWDAFAVVDVLLAALAFAIVGLALRRFPGPATAFAGLATALVAVKLVWRPGDLGTSYGVWIALAAALAALVAARGISGRA</sequence>
<dbReference type="AlphaFoldDB" id="A0A660L4I5"/>
<proteinExistence type="predicted"/>
<keyword evidence="1" id="KW-0472">Membrane</keyword>
<organism evidence="2 3">
    <name type="scientific">Solirubrobacter pauli</name>
    <dbReference type="NCBI Taxonomy" id="166793"/>
    <lineage>
        <taxon>Bacteria</taxon>
        <taxon>Bacillati</taxon>
        <taxon>Actinomycetota</taxon>
        <taxon>Thermoleophilia</taxon>
        <taxon>Solirubrobacterales</taxon>
        <taxon>Solirubrobacteraceae</taxon>
        <taxon>Solirubrobacter</taxon>
    </lineage>
</organism>
<gene>
    <name evidence="2" type="ORF">C8N24_5791</name>
</gene>
<comment type="caution">
    <text evidence="2">The sequence shown here is derived from an EMBL/GenBank/DDBJ whole genome shotgun (WGS) entry which is preliminary data.</text>
</comment>
<keyword evidence="1" id="KW-1133">Transmembrane helix</keyword>